<evidence type="ECO:0000256" key="2">
    <source>
        <dbReference type="SAM" id="SignalP"/>
    </source>
</evidence>
<keyword evidence="2" id="KW-0732">Signal</keyword>
<keyword evidence="4" id="KW-1185">Reference proteome</keyword>
<keyword evidence="1" id="KW-0812">Transmembrane</keyword>
<keyword evidence="1" id="KW-1133">Transmembrane helix</keyword>
<proteinExistence type="predicted"/>
<evidence type="ECO:0000313" key="4">
    <source>
        <dbReference type="Proteomes" id="UP001642484"/>
    </source>
</evidence>
<organism evidence="3 4">
    <name type="scientific">Durusdinium trenchii</name>
    <dbReference type="NCBI Taxonomy" id="1381693"/>
    <lineage>
        <taxon>Eukaryota</taxon>
        <taxon>Sar</taxon>
        <taxon>Alveolata</taxon>
        <taxon>Dinophyceae</taxon>
        <taxon>Suessiales</taxon>
        <taxon>Symbiodiniaceae</taxon>
        <taxon>Durusdinium</taxon>
    </lineage>
</organism>
<protein>
    <submittedName>
        <fullName evidence="3">Uncharacterized protein</fullName>
    </submittedName>
</protein>
<gene>
    <name evidence="3" type="ORF">CCMP2556_LOCUS53271</name>
</gene>
<feature type="transmembrane region" description="Helical" evidence="1">
    <location>
        <begin position="256"/>
        <end position="280"/>
    </location>
</feature>
<comment type="caution">
    <text evidence="3">The sequence shown here is derived from an EMBL/GenBank/DDBJ whole genome shotgun (WGS) entry which is preliminary data.</text>
</comment>
<accession>A0ABP0SS49</accession>
<evidence type="ECO:0000256" key="1">
    <source>
        <dbReference type="SAM" id="Phobius"/>
    </source>
</evidence>
<feature type="signal peptide" evidence="2">
    <location>
        <begin position="1"/>
        <end position="16"/>
    </location>
</feature>
<sequence length="290" mass="32894">MKCCKAFMLMLFPCVAMRPGLEHNLTRGACDGRAFVKTGWVGQGTSEWDVCVVPKQEITQEGCAKYFAYSSKLDRFVACVYYDKVEDLMARNPTRVTARTKRHNVHICSVQDLNPVFKDKPHPPTVKCGKSDVPVKEKIDRWRFHAEKTCKESLCKKAQKGSWRKFKQSDAIALPWPKSISGLTKCGWPMVDCGWKRTAERKCQLTYAGATLIDPEKLFGDLVAGVGCRRGLRKCQGTVWKSNFHGRRRELQQSRLPIILIGMWYSLDLAAAMPVLAYFAKKMRHLVAVA</sequence>
<reference evidence="3 4" key="1">
    <citation type="submission" date="2024-02" db="EMBL/GenBank/DDBJ databases">
        <authorList>
            <person name="Chen Y."/>
            <person name="Shah S."/>
            <person name="Dougan E. K."/>
            <person name="Thang M."/>
            <person name="Chan C."/>
        </authorList>
    </citation>
    <scope>NUCLEOTIDE SEQUENCE [LARGE SCALE GENOMIC DNA]</scope>
</reference>
<dbReference type="EMBL" id="CAXAMN010028139">
    <property type="protein sequence ID" value="CAK9115267.1"/>
    <property type="molecule type" value="Genomic_DNA"/>
</dbReference>
<name>A0ABP0SS49_9DINO</name>
<evidence type="ECO:0000313" key="3">
    <source>
        <dbReference type="EMBL" id="CAK9115267.1"/>
    </source>
</evidence>
<feature type="chain" id="PRO_5047318159" evidence="2">
    <location>
        <begin position="17"/>
        <end position="290"/>
    </location>
</feature>
<dbReference type="Proteomes" id="UP001642484">
    <property type="component" value="Unassembled WGS sequence"/>
</dbReference>
<keyword evidence="1" id="KW-0472">Membrane</keyword>